<dbReference type="Pfam" id="PF12833">
    <property type="entry name" value="HTH_18"/>
    <property type="match status" value="1"/>
</dbReference>
<dbReference type="eggNOG" id="COG4977">
    <property type="taxonomic scope" value="Bacteria"/>
</dbReference>
<keyword evidence="2 5" id="KW-0238">DNA-binding</keyword>
<dbReference type="SMART" id="SM00342">
    <property type="entry name" value="HTH_ARAC"/>
    <property type="match status" value="1"/>
</dbReference>
<dbReference type="InterPro" id="IPR020449">
    <property type="entry name" value="Tscrpt_reg_AraC-type_HTH"/>
</dbReference>
<evidence type="ECO:0000313" key="6">
    <source>
        <dbReference type="Proteomes" id="UP000184047"/>
    </source>
</evidence>
<dbReference type="PRINTS" id="PR00032">
    <property type="entry name" value="HTHARAC"/>
</dbReference>
<dbReference type="InterPro" id="IPR054015">
    <property type="entry name" value="ExsA-like_N"/>
</dbReference>
<accession>A0A1M5TCH9</accession>
<sequence>MFFHFPPKKADINDPTFLVVENTFFAKFKRENTTTTKTVFLTQDTLVFILKGNKHLHIDNETITVNSNEIIFLRKGIYAMAEYFEEGLNFEAILLFLNPQTVQEVISEYGLNINHAVPDVQFLKLSTNKVIEIYKEQLQEYFANNSLKDKGILLLKQKEILFYILKTMPLPQTMAFWSSVVSTSTESMMYTVEKYLFRNLSVEDLARLTNRSVSTFKREFNTIYGSPPKKWINQKRLEHAKLLLNNSKDTISQISDQCGFDNSSYFTRLFKKTYGLTPSDFRTNCYT</sequence>
<dbReference type="Pfam" id="PF22200">
    <property type="entry name" value="ExsA_N"/>
    <property type="match status" value="1"/>
</dbReference>
<dbReference type="Proteomes" id="UP000184047">
    <property type="component" value="Unassembled WGS sequence"/>
</dbReference>
<keyword evidence="3" id="KW-0804">Transcription</keyword>
<evidence type="ECO:0000256" key="1">
    <source>
        <dbReference type="ARBA" id="ARBA00023015"/>
    </source>
</evidence>
<dbReference type="InterPro" id="IPR018062">
    <property type="entry name" value="HTH_AraC-typ_CS"/>
</dbReference>
<keyword evidence="1" id="KW-0805">Transcription regulation</keyword>
<dbReference type="AlphaFoldDB" id="A0A1M5TCH9"/>
<evidence type="ECO:0000313" key="5">
    <source>
        <dbReference type="EMBL" id="SHH48330.1"/>
    </source>
</evidence>
<dbReference type="PROSITE" id="PS00041">
    <property type="entry name" value="HTH_ARAC_FAMILY_1"/>
    <property type="match status" value="1"/>
</dbReference>
<dbReference type="RefSeq" id="WP_139258862.1">
    <property type="nucleotide sequence ID" value="NZ_FQWT01000004.1"/>
</dbReference>
<reference evidence="6" key="1">
    <citation type="submission" date="2016-11" db="EMBL/GenBank/DDBJ databases">
        <authorList>
            <person name="Varghese N."/>
            <person name="Submissions S."/>
        </authorList>
    </citation>
    <scope>NUCLEOTIDE SEQUENCE [LARGE SCALE GENOMIC DNA]</scope>
    <source>
        <strain evidence="6">DSM 19055</strain>
    </source>
</reference>
<dbReference type="InterPro" id="IPR018060">
    <property type="entry name" value="HTH_AraC"/>
</dbReference>
<feature type="domain" description="HTH araC/xylS-type" evidence="4">
    <location>
        <begin position="186"/>
        <end position="284"/>
    </location>
</feature>
<dbReference type="EMBL" id="FQWT01000004">
    <property type="protein sequence ID" value="SHH48330.1"/>
    <property type="molecule type" value="Genomic_DNA"/>
</dbReference>
<evidence type="ECO:0000256" key="2">
    <source>
        <dbReference type="ARBA" id="ARBA00023125"/>
    </source>
</evidence>
<gene>
    <name evidence="5" type="ORF">SAMN05421866_2918</name>
</gene>
<evidence type="ECO:0000256" key="3">
    <source>
        <dbReference type="ARBA" id="ARBA00023163"/>
    </source>
</evidence>
<proteinExistence type="predicted"/>
<dbReference type="PANTHER" id="PTHR43280:SF2">
    <property type="entry name" value="HTH-TYPE TRANSCRIPTIONAL REGULATOR EXSA"/>
    <property type="match status" value="1"/>
</dbReference>
<dbReference type="GO" id="GO:0043565">
    <property type="term" value="F:sequence-specific DNA binding"/>
    <property type="evidence" value="ECO:0007669"/>
    <property type="project" value="InterPro"/>
</dbReference>
<dbReference type="GO" id="GO:0003700">
    <property type="term" value="F:DNA-binding transcription factor activity"/>
    <property type="evidence" value="ECO:0007669"/>
    <property type="project" value="InterPro"/>
</dbReference>
<dbReference type="STRING" id="421058.SAMN05421866_2918"/>
<keyword evidence="6" id="KW-1185">Reference proteome</keyword>
<dbReference type="Gene3D" id="1.10.10.60">
    <property type="entry name" value="Homeodomain-like"/>
    <property type="match status" value="2"/>
</dbReference>
<organism evidence="5 6">
    <name type="scientific">Chryseobacterium oranimense</name>
    <dbReference type="NCBI Taxonomy" id="421058"/>
    <lineage>
        <taxon>Bacteria</taxon>
        <taxon>Pseudomonadati</taxon>
        <taxon>Bacteroidota</taxon>
        <taxon>Flavobacteriia</taxon>
        <taxon>Flavobacteriales</taxon>
        <taxon>Weeksellaceae</taxon>
        <taxon>Chryseobacterium group</taxon>
        <taxon>Chryseobacterium</taxon>
    </lineage>
</organism>
<dbReference type="SUPFAM" id="SSF46689">
    <property type="entry name" value="Homeodomain-like"/>
    <property type="match status" value="2"/>
</dbReference>
<dbReference type="OrthoDB" id="4480133at2"/>
<dbReference type="PROSITE" id="PS01124">
    <property type="entry name" value="HTH_ARAC_FAMILY_2"/>
    <property type="match status" value="1"/>
</dbReference>
<dbReference type="InterPro" id="IPR009057">
    <property type="entry name" value="Homeodomain-like_sf"/>
</dbReference>
<name>A0A1M5TCH9_9FLAO</name>
<dbReference type="PANTHER" id="PTHR43280">
    <property type="entry name" value="ARAC-FAMILY TRANSCRIPTIONAL REGULATOR"/>
    <property type="match status" value="1"/>
</dbReference>
<evidence type="ECO:0000259" key="4">
    <source>
        <dbReference type="PROSITE" id="PS01124"/>
    </source>
</evidence>
<protein>
    <submittedName>
        <fullName evidence="5">AraC-type DNA-binding protein</fullName>
    </submittedName>
</protein>